<dbReference type="Gene3D" id="3.40.50.10130">
    <property type="match status" value="1"/>
</dbReference>
<keyword evidence="13" id="KW-1185">Reference proteome</keyword>
<dbReference type="SUPFAM" id="SSF47781">
    <property type="entry name" value="RuvA domain 2-like"/>
    <property type="match status" value="1"/>
</dbReference>
<evidence type="ECO:0000256" key="3">
    <source>
        <dbReference type="ARBA" id="ARBA00022722"/>
    </source>
</evidence>
<evidence type="ECO:0000256" key="4">
    <source>
        <dbReference type="ARBA" id="ARBA00022759"/>
    </source>
</evidence>
<dbReference type="Proteomes" id="UP001149813">
    <property type="component" value="Unassembled WGS sequence"/>
</dbReference>
<dbReference type="OrthoDB" id="361020at2759"/>
<evidence type="ECO:0000256" key="10">
    <source>
        <dbReference type="SAM" id="MobiDB-lite"/>
    </source>
</evidence>
<dbReference type="GO" id="GO:0000110">
    <property type="term" value="C:nucleotide-excision repair factor 1 complex"/>
    <property type="evidence" value="ECO:0007669"/>
    <property type="project" value="TreeGrafter"/>
</dbReference>
<feature type="region of interest" description="Disordered" evidence="10">
    <location>
        <begin position="568"/>
        <end position="590"/>
    </location>
</feature>
<dbReference type="PANTHER" id="PTHR10150">
    <property type="entry name" value="DNA REPAIR ENDONUCLEASE XPF"/>
    <property type="match status" value="1"/>
</dbReference>
<dbReference type="SUPFAM" id="SSF52980">
    <property type="entry name" value="Restriction endonuclease-like"/>
    <property type="match status" value="1"/>
</dbReference>
<dbReference type="GO" id="GO:0003697">
    <property type="term" value="F:single-stranded DNA binding"/>
    <property type="evidence" value="ECO:0007669"/>
    <property type="project" value="TreeGrafter"/>
</dbReference>
<dbReference type="GO" id="GO:0000712">
    <property type="term" value="P:resolution of meiotic recombination intermediates"/>
    <property type="evidence" value="ECO:0007669"/>
    <property type="project" value="TreeGrafter"/>
</dbReference>
<organism evidence="12 13">
    <name type="scientific">Coemansia erecta</name>
    <dbReference type="NCBI Taxonomy" id="147472"/>
    <lineage>
        <taxon>Eukaryota</taxon>
        <taxon>Fungi</taxon>
        <taxon>Fungi incertae sedis</taxon>
        <taxon>Zoopagomycota</taxon>
        <taxon>Kickxellomycotina</taxon>
        <taxon>Kickxellomycetes</taxon>
        <taxon>Kickxellales</taxon>
        <taxon>Kickxellaceae</taxon>
        <taxon>Coemansia</taxon>
    </lineage>
</organism>
<dbReference type="InterPro" id="IPR010994">
    <property type="entry name" value="RuvA_2-like"/>
</dbReference>
<name>A0A9W8CS46_9FUNG</name>
<comment type="caution">
    <text evidence="12">The sequence shown here is derived from an EMBL/GenBank/DDBJ whole genome shotgun (WGS) entry which is preliminary data.</text>
</comment>
<accession>A0A9W8CS46</accession>
<dbReference type="FunFam" id="3.40.50.10130:FF:000002">
    <property type="entry name" value="DNA repair endonuclease XPF"/>
    <property type="match status" value="1"/>
</dbReference>
<dbReference type="InterPro" id="IPR006166">
    <property type="entry name" value="ERCC4_domain"/>
</dbReference>
<evidence type="ECO:0000256" key="8">
    <source>
        <dbReference type="ARBA" id="ARBA00023204"/>
    </source>
</evidence>
<reference evidence="12" key="1">
    <citation type="submission" date="2022-07" db="EMBL/GenBank/DDBJ databases">
        <title>Phylogenomic reconstructions and comparative analyses of Kickxellomycotina fungi.</title>
        <authorList>
            <person name="Reynolds N.K."/>
            <person name="Stajich J.E."/>
            <person name="Barry K."/>
            <person name="Grigoriev I.V."/>
            <person name="Crous P."/>
            <person name="Smith M.E."/>
        </authorList>
    </citation>
    <scope>NUCLEOTIDE SEQUENCE</scope>
    <source>
        <strain evidence="12">NBRC 32514</strain>
    </source>
</reference>
<evidence type="ECO:0000256" key="9">
    <source>
        <dbReference type="ARBA" id="ARBA00023242"/>
    </source>
</evidence>
<keyword evidence="4" id="KW-0255">Endonuclease</keyword>
<dbReference type="AlphaFoldDB" id="A0A9W8CS46"/>
<evidence type="ECO:0000256" key="5">
    <source>
        <dbReference type="ARBA" id="ARBA00022763"/>
    </source>
</evidence>
<dbReference type="SMART" id="SM00891">
    <property type="entry name" value="ERCC4"/>
    <property type="match status" value="1"/>
</dbReference>
<comment type="subcellular location">
    <subcellularLocation>
        <location evidence="1">Nucleus</location>
    </subcellularLocation>
</comment>
<keyword evidence="9" id="KW-0539">Nucleus</keyword>
<dbReference type="GO" id="GO:0000014">
    <property type="term" value="F:single-stranded DNA endodeoxyribonuclease activity"/>
    <property type="evidence" value="ECO:0007669"/>
    <property type="project" value="TreeGrafter"/>
</dbReference>
<evidence type="ECO:0000256" key="2">
    <source>
        <dbReference type="ARBA" id="ARBA00010015"/>
    </source>
</evidence>
<feature type="compositionally biased region" description="Low complexity" evidence="10">
    <location>
        <begin position="572"/>
        <end position="582"/>
    </location>
</feature>
<keyword evidence="3" id="KW-0540">Nuclease</keyword>
<evidence type="ECO:0000313" key="13">
    <source>
        <dbReference type="Proteomes" id="UP001149813"/>
    </source>
</evidence>
<keyword evidence="5" id="KW-0227">DNA damage</keyword>
<sequence length="979" mass="107089">MSPPPLLPFQRQILTNLLDEDALCIVARGLGIERILAELGRACATPQALVFLLNASDTDEDDLRQLFMQLRSGEQADQETDLCVIKNETNSALRAQLYRRGGLISVTSRILILDLLNAVVPVELVTGVVVCNASRVTAESIEAFVLRVVRQQNPRAFVKALSDAPEAFTLGFAPLEKTLKALGLRHVHLWPRFQVAIQKDLSAAAAPVVELRQPQTRSMVELQQAALDCVSAMVSELCSSSKVLDPQTINVEASLFRYFDSMVKKQLSPYWHRLSTRVRRMVSDLASLRRVAELITSYDCVSLQKYLDTLLLSTKSDKGFAMSSATATWLSSDSANILYAVSRSRLFRRLPGDQVPAQTKARLRDMGLPENIAPVLEVPPKLQLLAQILEEIGAANLAAVKKGGEAGPVLVMAGSPRECRMIRSYLASLQDTVRFDIPGQDGHAGDADSHPRMMVNLLQGFFKWKALMSSKKPVAVSQNSSQASTASARAQVPQGRSQGRGASVGGQANRAPPPSKRRRVRGASNAASGVLRAPADKLEEESAELAASIISGDGHSADRDILLGFGMHDSETSQTTPAATATEADDASGDATNGYLDDDDADWAEALEAFDEHFGILSGNETIVVQPYSSRRGLLSSLRPTQVVMYDPDPAFIREIELYQANGAPLKQVYFLVYDNSIEEQRYLSAIRRERESFEKLIRDKSTAVIPLSSPGAQSGGGLATSISPSKALLGIVASRSHRNARDSTVQGAEEQVPTVIIDVREFRSPLPSLLHAASFKVVPRTIDIGDYILHDNLVVERKSLPDLIGSLRSGRLYNQAEAMLKHYQYAALLVEFEVNTSFSLQAMSGITADIQYSSISSQLTMLVLAFPRLRILWSCSPYETVAIFAELKRNAAEPDIERAVTMGQEDTGVERESIYAQSPIALLQSLPGVNLRNYQTLARKYRNIREICAAKKDELEQVLDKAAAGKLYEFLHATASNV</sequence>
<dbReference type="InterPro" id="IPR011335">
    <property type="entry name" value="Restrct_endonuc-II-like"/>
</dbReference>
<dbReference type="GO" id="GO:0000724">
    <property type="term" value="P:double-strand break repair via homologous recombination"/>
    <property type="evidence" value="ECO:0007669"/>
    <property type="project" value="TreeGrafter"/>
</dbReference>
<keyword evidence="7" id="KW-0238">DNA-binding</keyword>
<comment type="similarity">
    <text evidence="2">Belongs to the XPF family.</text>
</comment>
<gene>
    <name evidence="12" type="primary">rad16_1</name>
    <name evidence="12" type="ORF">LPJ53_003303</name>
</gene>
<feature type="region of interest" description="Disordered" evidence="10">
    <location>
        <begin position="478"/>
        <end position="536"/>
    </location>
</feature>
<dbReference type="EMBL" id="JANBOJ010000121">
    <property type="protein sequence ID" value="KAJ1722261.1"/>
    <property type="molecule type" value="Genomic_DNA"/>
</dbReference>
<dbReference type="InterPro" id="IPR047520">
    <property type="entry name" value="XPF_nuclease"/>
</dbReference>
<evidence type="ECO:0000259" key="11">
    <source>
        <dbReference type="SMART" id="SM00891"/>
    </source>
</evidence>
<evidence type="ECO:0000256" key="7">
    <source>
        <dbReference type="ARBA" id="ARBA00023125"/>
    </source>
</evidence>
<dbReference type="PANTHER" id="PTHR10150:SF0">
    <property type="entry name" value="DNA REPAIR ENDONUCLEASE XPF"/>
    <property type="match status" value="1"/>
</dbReference>
<evidence type="ECO:0000256" key="1">
    <source>
        <dbReference type="ARBA" id="ARBA00004123"/>
    </source>
</evidence>
<dbReference type="Gene3D" id="1.10.150.20">
    <property type="entry name" value="5' to 3' exonuclease, C-terminal subdomain"/>
    <property type="match status" value="1"/>
</dbReference>
<dbReference type="GO" id="GO:1901255">
    <property type="term" value="P:nucleotide-excision repair involved in interstrand cross-link repair"/>
    <property type="evidence" value="ECO:0007669"/>
    <property type="project" value="TreeGrafter"/>
</dbReference>
<feature type="domain" description="ERCC4" evidence="11">
    <location>
        <begin position="755"/>
        <end position="835"/>
    </location>
</feature>
<keyword evidence="6" id="KW-0378">Hydrolase</keyword>
<keyword evidence="8" id="KW-0234">DNA repair</keyword>
<dbReference type="CDD" id="cd20078">
    <property type="entry name" value="XPF_nuclease_XPF_euk"/>
    <property type="match status" value="1"/>
</dbReference>
<protein>
    <submittedName>
        <fullName evidence="12">DNA repair protein RAD16</fullName>
    </submittedName>
</protein>
<feature type="compositionally biased region" description="Low complexity" evidence="10">
    <location>
        <begin position="478"/>
        <end position="492"/>
    </location>
</feature>
<dbReference type="Pfam" id="PF02732">
    <property type="entry name" value="ERCC4"/>
    <property type="match status" value="1"/>
</dbReference>
<dbReference type="GO" id="GO:0003684">
    <property type="term" value="F:damaged DNA binding"/>
    <property type="evidence" value="ECO:0007669"/>
    <property type="project" value="TreeGrafter"/>
</dbReference>
<evidence type="ECO:0000256" key="6">
    <source>
        <dbReference type="ARBA" id="ARBA00022801"/>
    </source>
</evidence>
<proteinExistence type="inferred from homology"/>
<evidence type="ECO:0000313" key="12">
    <source>
        <dbReference type="EMBL" id="KAJ1722261.1"/>
    </source>
</evidence>